<accession>A0A657LXQ6</accession>
<evidence type="ECO:0000313" key="5">
    <source>
        <dbReference type="EMBL" id="OJG00923.1"/>
    </source>
</evidence>
<protein>
    <recommendedName>
        <fullName evidence="4">HTH arsR-type domain-containing protein</fullName>
    </recommendedName>
</protein>
<evidence type="ECO:0000259" key="4">
    <source>
        <dbReference type="PROSITE" id="PS50987"/>
    </source>
</evidence>
<dbReference type="InterPro" id="IPR036388">
    <property type="entry name" value="WH-like_DNA-bd_sf"/>
</dbReference>
<dbReference type="PRINTS" id="PR00778">
    <property type="entry name" value="HTHARSR"/>
</dbReference>
<dbReference type="AlphaFoldDB" id="A0A657LXQ6"/>
<organism evidence="5 6">
    <name type="scientific">Pararhizobium antarcticum</name>
    <dbReference type="NCBI Taxonomy" id="1798805"/>
    <lineage>
        <taxon>Bacteria</taxon>
        <taxon>Pseudomonadati</taxon>
        <taxon>Pseudomonadota</taxon>
        <taxon>Alphaproteobacteria</taxon>
        <taxon>Hyphomicrobiales</taxon>
        <taxon>Rhizobiaceae</taxon>
        <taxon>Rhizobium/Agrobacterium group</taxon>
        <taxon>Pararhizobium</taxon>
    </lineage>
</organism>
<dbReference type="SMART" id="SM00418">
    <property type="entry name" value="HTH_ARSR"/>
    <property type="match status" value="1"/>
</dbReference>
<gene>
    <name evidence="5" type="ORF">AX760_25190</name>
</gene>
<evidence type="ECO:0000256" key="3">
    <source>
        <dbReference type="ARBA" id="ARBA00023163"/>
    </source>
</evidence>
<reference evidence="5 6" key="1">
    <citation type="submission" date="2016-02" db="EMBL/GenBank/DDBJ databases">
        <title>Genome sequencing of a beta-galactosidase producing bacteria Rhizobium sp. 59.</title>
        <authorList>
            <person name="Wang D."/>
            <person name="Kot W."/>
            <person name="Qin Y."/>
            <person name="Hansen L."/>
            <person name="Naqvi K."/>
            <person name="Rensing C."/>
        </authorList>
    </citation>
    <scope>NUCLEOTIDE SEQUENCE [LARGE SCALE GENOMIC DNA]</scope>
    <source>
        <strain evidence="5 6">59</strain>
    </source>
</reference>
<name>A0A657LXQ6_9HYPH</name>
<dbReference type="InterPro" id="IPR051081">
    <property type="entry name" value="HTH_MetalResp_TranReg"/>
</dbReference>
<sequence>MPLESLVLSERSLIISGKLLSAFANSRRLLILSVLSRGEVCVGDLANALGMSHSALSQHLSKLRAQNLVKRRRDAQTIYYSSSSEAVLKVLKALSEIYPEANFDELELDAHGKAGSECPVISD</sequence>
<comment type="caution">
    <text evidence="5">The sequence shown here is derived from an EMBL/GenBank/DDBJ whole genome shotgun (WGS) entry which is preliminary data.</text>
</comment>
<keyword evidence="3" id="KW-0804">Transcription</keyword>
<dbReference type="SUPFAM" id="SSF46785">
    <property type="entry name" value="Winged helix' DNA-binding domain"/>
    <property type="match status" value="1"/>
</dbReference>
<dbReference type="Gene3D" id="1.10.10.10">
    <property type="entry name" value="Winged helix-like DNA-binding domain superfamily/Winged helix DNA-binding domain"/>
    <property type="match status" value="1"/>
</dbReference>
<dbReference type="NCBIfam" id="NF033788">
    <property type="entry name" value="HTH_metalloreg"/>
    <property type="match status" value="1"/>
</dbReference>
<dbReference type="Proteomes" id="UP000182661">
    <property type="component" value="Unassembled WGS sequence"/>
</dbReference>
<dbReference type="EMBL" id="LSRP01000010">
    <property type="protein sequence ID" value="OJG00923.1"/>
    <property type="molecule type" value="Genomic_DNA"/>
</dbReference>
<dbReference type="PANTHER" id="PTHR33154:SF28">
    <property type="entry name" value="HTH-TYPE TRANSCRIPTIONAL REGULATOR YGAV-RELATED"/>
    <property type="match status" value="1"/>
</dbReference>
<dbReference type="RefSeq" id="WP_071831176.1">
    <property type="nucleotide sequence ID" value="NZ_LSRP01000010.1"/>
</dbReference>
<dbReference type="Pfam" id="PF01022">
    <property type="entry name" value="HTH_5"/>
    <property type="match status" value="1"/>
</dbReference>
<evidence type="ECO:0000256" key="2">
    <source>
        <dbReference type="ARBA" id="ARBA00023125"/>
    </source>
</evidence>
<keyword evidence="1" id="KW-0805">Transcription regulation</keyword>
<keyword evidence="2" id="KW-0238">DNA-binding</keyword>
<keyword evidence="6" id="KW-1185">Reference proteome</keyword>
<feature type="domain" description="HTH arsR-type" evidence="4">
    <location>
        <begin position="8"/>
        <end position="102"/>
    </location>
</feature>
<dbReference type="InterPro" id="IPR011991">
    <property type="entry name" value="ArsR-like_HTH"/>
</dbReference>
<evidence type="ECO:0000256" key="1">
    <source>
        <dbReference type="ARBA" id="ARBA00023015"/>
    </source>
</evidence>
<evidence type="ECO:0000313" key="6">
    <source>
        <dbReference type="Proteomes" id="UP000182661"/>
    </source>
</evidence>
<dbReference type="PROSITE" id="PS50987">
    <property type="entry name" value="HTH_ARSR_2"/>
    <property type="match status" value="1"/>
</dbReference>
<dbReference type="InterPro" id="IPR001845">
    <property type="entry name" value="HTH_ArsR_DNA-bd_dom"/>
</dbReference>
<dbReference type="GO" id="GO:0003677">
    <property type="term" value="F:DNA binding"/>
    <property type="evidence" value="ECO:0007669"/>
    <property type="project" value="UniProtKB-KW"/>
</dbReference>
<dbReference type="CDD" id="cd00090">
    <property type="entry name" value="HTH_ARSR"/>
    <property type="match status" value="1"/>
</dbReference>
<dbReference type="PANTHER" id="PTHR33154">
    <property type="entry name" value="TRANSCRIPTIONAL REGULATOR, ARSR FAMILY"/>
    <property type="match status" value="1"/>
</dbReference>
<proteinExistence type="predicted"/>
<dbReference type="GO" id="GO:0003700">
    <property type="term" value="F:DNA-binding transcription factor activity"/>
    <property type="evidence" value="ECO:0007669"/>
    <property type="project" value="InterPro"/>
</dbReference>
<dbReference type="InterPro" id="IPR036390">
    <property type="entry name" value="WH_DNA-bd_sf"/>
</dbReference>